<dbReference type="InterPro" id="IPR051678">
    <property type="entry name" value="AGP_Transferase"/>
</dbReference>
<evidence type="ECO:0008006" key="3">
    <source>
        <dbReference type="Google" id="ProtNLM"/>
    </source>
</evidence>
<dbReference type="RefSeq" id="XP_070913639.1">
    <property type="nucleotide sequence ID" value="XM_071057538.1"/>
</dbReference>
<comment type="caution">
    <text evidence="1">The sequence shown here is derived from an EMBL/GenBank/DDBJ whole genome shotgun (WGS) entry which is preliminary data.</text>
</comment>
<reference evidence="1 2" key="1">
    <citation type="submission" date="2024-09" db="EMBL/GenBank/DDBJ databases">
        <title>Itraconazole resistance in Madurella fahalii resulting from another homologue of gene encoding cytochrome P450 14-alpha sterol demethylase (CYP51).</title>
        <authorList>
            <person name="Yoshioka I."/>
            <person name="Fahal A.H."/>
            <person name="Kaneko S."/>
            <person name="Yaguchi T."/>
        </authorList>
    </citation>
    <scope>NUCLEOTIDE SEQUENCE [LARGE SCALE GENOMIC DNA]</scope>
    <source>
        <strain evidence="1 2">IFM 68171</strain>
    </source>
</reference>
<keyword evidence="2" id="KW-1185">Reference proteome</keyword>
<dbReference type="PANTHER" id="PTHR21310:SF37">
    <property type="entry name" value="AMINOGLYCOSIDE PHOSPHOTRANSFERASE DOMAIN-CONTAINING PROTEIN"/>
    <property type="match status" value="1"/>
</dbReference>
<accession>A0ABQ0G2E8</accession>
<gene>
    <name evidence="1" type="ORF">MFIFM68171_02116</name>
</gene>
<dbReference type="InterPro" id="IPR011009">
    <property type="entry name" value="Kinase-like_dom_sf"/>
</dbReference>
<dbReference type="EMBL" id="BAAFSV010000001">
    <property type="protein sequence ID" value="GAB1311906.1"/>
    <property type="molecule type" value="Genomic_DNA"/>
</dbReference>
<dbReference type="PANTHER" id="PTHR21310">
    <property type="entry name" value="AMINOGLYCOSIDE PHOSPHOTRANSFERASE-RELATED-RELATED"/>
    <property type="match status" value="1"/>
</dbReference>
<dbReference type="SUPFAM" id="SSF56112">
    <property type="entry name" value="Protein kinase-like (PK-like)"/>
    <property type="match status" value="1"/>
</dbReference>
<name>A0ABQ0G2E8_9PEZI</name>
<evidence type="ECO:0000313" key="1">
    <source>
        <dbReference type="EMBL" id="GAB1311906.1"/>
    </source>
</evidence>
<proteinExistence type="predicted"/>
<evidence type="ECO:0000313" key="2">
    <source>
        <dbReference type="Proteomes" id="UP001628179"/>
    </source>
</evidence>
<organism evidence="1 2">
    <name type="scientific">Madurella fahalii</name>
    <dbReference type="NCBI Taxonomy" id="1157608"/>
    <lineage>
        <taxon>Eukaryota</taxon>
        <taxon>Fungi</taxon>
        <taxon>Dikarya</taxon>
        <taxon>Ascomycota</taxon>
        <taxon>Pezizomycotina</taxon>
        <taxon>Sordariomycetes</taxon>
        <taxon>Sordariomycetidae</taxon>
        <taxon>Sordariales</taxon>
        <taxon>Sordariales incertae sedis</taxon>
        <taxon>Madurella</taxon>
    </lineage>
</organism>
<protein>
    <recommendedName>
        <fullName evidence="3">Aminoglycoside phosphotransferase domain-containing protein</fullName>
    </recommendedName>
</protein>
<dbReference type="Proteomes" id="UP001628179">
    <property type="component" value="Unassembled WGS sequence"/>
</dbReference>
<dbReference type="GeneID" id="98172861"/>
<sequence length="309" mass="34492">MRITTHHPKIPAFQSSSSSSLYRGKTFSQFLAGLKANASKAADSKPRKPQSFRDGLIRARVHYKRNCFIASIRDEDICHFASIQHNRNSCILFKSFVRNSYNVCYFIEFANSDRWVIQVPLAPTLALDATDKLESEVAAIQLVATRTTIPIPQIHTYALGDSPAPFPSFLILEYTEGRKLNYIEFKELAAEQRDRLDTSLADIYIQLRHLEFPSIGRLVQGPEGVQIGKRVVTLDINMQELENVAPSKVMDSSYSDSGTLLQSADRYREMLLDLADNVFCKGHGTVSNEEGAEDYLTTSTSSASTPSVG</sequence>